<keyword evidence="1" id="KW-1133">Transmembrane helix</keyword>
<organism evidence="2 3">
    <name type="scientific">Periplaneta americana</name>
    <name type="common">American cockroach</name>
    <name type="synonym">Blatta americana</name>
    <dbReference type="NCBI Taxonomy" id="6978"/>
    <lineage>
        <taxon>Eukaryota</taxon>
        <taxon>Metazoa</taxon>
        <taxon>Ecdysozoa</taxon>
        <taxon>Arthropoda</taxon>
        <taxon>Hexapoda</taxon>
        <taxon>Insecta</taxon>
        <taxon>Pterygota</taxon>
        <taxon>Neoptera</taxon>
        <taxon>Polyneoptera</taxon>
        <taxon>Dictyoptera</taxon>
        <taxon>Blattodea</taxon>
        <taxon>Blattoidea</taxon>
        <taxon>Blattidae</taxon>
        <taxon>Blattinae</taxon>
        <taxon>Periplaneta</taxon>
    </lineage>
</organism>
<sequence length="115" mass="12420">MAGLCGGGNKPPGSLKASKLQVYYEIIINWEAKLFSLHWRYATGTQYVESNAPAQFAFKPVGIIVAVFALWPLAVCTCALTSLLVLDVQYMERGIMGLNCPSPLTLDAILAATEP</sequence>
<dbReference type="EMBL" id="JAJSOF020000001">
    <property type="protein sequence ID" value="KAJ4450643.1"/>
    <property type="molecule type" value="Genomic_DNA"/>
</dbReference>
<keyword evidence="1" id="KW-0472">Membrane</keyword>
<name>A0ABQ8TVC8_PERAM</name>
<keyword evidence="3" id="KW-1185">Reference proteome</keyword>
<comment type="caution">
    <text evidence="2">The sequence shown here is derived from an EMBL/GenBank/DDBJ whole genome shotgun (WGS) entry which is preliminary data.</text>
</comment>
<gene>
    <name evidence="2" type="ORF">ANN_02072</name>
</gene>
<protein>
    <submittedName>
        <fullName evidence="2">Uncharacterized protein</fullName>
    </submittedName>
</protein>
<evidence type="ECO:0000313" key="2">
    <source>
        <dbReference type="EMBL" id="KAJ4450643.1"/>
    </source>
</evidence>
<proteinExistence type="predicted"/>
<feature type="transmembrane region" description="Helical" evidence="1">
    <location>
        <begin position="61"/>
        <end position="86"/>
    </location>
</feature>
<evidence type="ECO:0000313" key="3">
    <source>
        <dbReference type="Proteomes" id="UP001148838"/>
    </source>
</evidence>
<keyword evidence="1" id="KW-0812">Transmembrane</keyword>
<dbReference type="Proteomes" id="UP001148838">
    <property type="component" value="Unassembled WGS sequence"/>
</dbReference>
<reference evidence="2 3" key="1">
    <citation type="journal article" date="2022" name="Allergy">
        <title>Genome assembly and annotation of Periplaneta americana reveal a comprehensive cockroach allergen profile.</title>
        <authorList>
            <person name="Wang L."/>
            <person name="Xiong Q."/>
            <person name="Saelim N."/>
            <person name="Wang L."/>
            <person name="Nong W."/>
            <person name="Wan A.T."/>
            <person name="Shi M."/>
            <person name="Liu X."/>
            <person name="Cao Q."/>
            <person name="Hui J.H.L."/>
            <person name="Sookrung N."/>
            <person name="Leung T.F."/>
            <person name="Tungtrongchitr A."/>
            <person name="Tsui S.K.W."/>
        </authorList>
    </citation>
    <scope>NUCLEOTIDE SEQUENCE [LARGE SCALE GENOMIC DNA]</scope>
    <source>
        <strain evidence="2">PWHHKU_190912</strain>
    </source>
</reference>
<evidence type="ECO:0000256" key="1">
    <source>
        <dbReference type="SAM" id="Phobius"/>
    </source>
</evidence>
<accession>A0ABQ8TVC8</accession>